<reference evidence="3" key="1">
    <citation type="submission" date="2015-07" db="EMBL/GenBank/DDBJ databases">
        <title>Genome sequencing project for genomic taxonomy and phylogenomics of Bacillus-like bacteria.</title>
        <authorList>
            <person name="Liu B."/>
            <person name="Wang J."/>
            <person name="Zhu Y."/>
            <person name="Liu G."/>
            <person name="Chen Q."/>
            <person name="Chen Z."/>
            <person name="Lan J."/>
            <person name="Che J."/>
            <person name="Ge C."/>
            <person name="Shi H."/>
            <person name="Pan Z."/>
            <person name="Liu X."/>
        </authorList>
    </citation>
    <scope>NUCLEOTIDE SEQUENCE [LARGE SCALE GENOMIC DNA]</scope>
    <source>
        <strain evidence="3">DSM 9887</strain>
    </source>
</reference>
<evidence type="ECO:0000313" key="4">
    <source>
        <dbReference type="Proteomes" id="UP000319578"/>
    </source>
</evidence>
<evidence type="ECO:0000313" key="3">
    <source>
        <dbReference type="Proteomes" id="UP000036834"/>
    </source>
</evidence>
<dbReference type="Proteomes" id="UP000036834">
    <property type="component" value="Unassembled WGS sequence"/>
</dbReference>
<dbReference type="InterPro" id="IPR036286">
    <property type="entry name" value="LexA/Signal_pep-like_sf"/>
</dbReference>
<keyword evidence="4" id="KW-1185">Reference proteome</keyword>
<name>A0A0K9YWS2_9BACL</name>
<sequence>MKHVFVAGDAYTTHFFDLPLENDEELSLFPSIQVASYHVANFALMLRDTGLLGLGISAGDALLISNFSLEPIKDRPVLIRQEGQFIVRIAADVNPVECVFTTTSDADTPLILPSENIRIAGVVSGIIPHLEP</sequence>
<evidence type="ECO:0000313" key="2">
    <source>
        <dbReference type="EMBL" id="KNB73138.1"/>
    </source>
</evidence>
<dbReference type="EMBL" id="BJON01000008">
    <property type="protein sequence ID" value="GED68522.1"/>
    <property type="molecule type" value="Genomic_DNA"/>
</dbReference>
<evidence type="ECO:0008006" key="5">
    <source>
        <dbReference type="Google" id="ProtNLM"/>
    </source>
</evidence>
<dbReference type="RefSeq" id="WP_049737127.1">
    <property type="nucleotide sequence ID" value="NZ_BJON01000008.1"/>
</dbReference>
<dbReference type="SUPFAM" id="SSF51306">
    <property type="entry name" value="LexA/Signal peptidase"/>
    <property type="match status" value="1"/>
</dbReference>
<dbReference type="STRING" id="54915.ADS79_03950"/>
<organism evidence="2 3">
    <name type="scientific">Brevibacillus reuszeri</name>
    <dbReference type="NCBI Taxonomy" id="54915"/>
    <lineage>
        <taxon>Bacteria</taxon>
        <taxon>Bacillati</taxon>
        <taxon>Bacillota</taxon>
        <taxon>Bacilli</taxon>
        <taxon>Bacillales</taxon>
        <taxon>Paenibacillaceae</taxon>
        <taxon>Brevibacillus</taxon>
    </lineage>
</organism>
<gene>
    <name evidence="2" type="ORF">ADS79_03950</name>
    <name evidence="1" type="ORF">BRE01_22240</name>
</gene>
<reference evidence="2" key="2">
    <citation type="submission" date="2015-07" db="EMBL/GenBank/DDBJ databases">
        <title>MeaNS - Measles Nucleotide Surveillance Program.</title>
        <authorList>
            <person name="Tran T."/>
            <person name="Druce J."/>
        </authorList>
    </citation>
    <scope>NUCLEOTIDE SEQUENCE</scope>
    <source>
        <strain evidence="2">DSM 9887</strain>
    </source>
</reference>
<proteinExistence type="predicted"/>
<dbReference type="OrthoDB" id="2467171at2"/>
<comment type="caution">
    <text evidence="2">The sequence shown here is derived from an EMBL/GenBank/DDBJ whole genome shotgun (WGS) entry which is preliminary data.</text>
</comment>
<dbReference type="AlphaFoldDB" id="A0A0K9YWS2"/>
<dbReference type="EMBL" id="LGIQ01000005">
    <property type="protein sequence ID" value="KNB73138.1"/>
    <property type="molecule type" value="Genomic_DNA"/>
</dbReference>
<dbReference type="PATRIC" id="fig|54915.3.peg.6164"/>
<evidence type="ECO:0000313" key="1">
    <source>
        <dbReference type="EMBL" id="GED68522.1"/>
    </source>
</evidence>
<protein>
    <recommendedName>
        <fullName evidence="5">Peptidase S24/S26A/S26B/S26C domain-containing protein</fullName>
    </recommendedName>
</protein>
<dbReference type="Proteomes" id="UP000319578">
    <property type="component" value="Unassembled WGS sequence"/>
</dbReference>
<accession>A0A0K9YWS2</accession>
<reference evidence="1 4" key="3">
    <citation type="submission" date="2019-06" db="EMBL/GenBank/DDBJ databases">
        <title>Whole genome shotgun sequence of Brevibacillus reuszeri NBRC 15719.</title>
        <authorList>
            <person name="Hosoyama A."/>
            <person name="Uohara A."/>
            <person name="Ohji S."/>
            <person name="Ichikawa N."/>
        </authorList>
    </citation>
    <scope>NUCLEOTIDE SEQUENCE [LARGE SCALE GENOMIC DNA]</scope>
    <source>
        <strain evidence="1 4">NBRC 15719</strain>
    </source>
</reference>